<organism evidence="3 4">
    <name type="scientific">Neptunitalea chrysea</name>
    <dbReference type="NCBI Taxonomy" id="1647581"/>
    <lineage>
        <taxon>Bacteria</taxon>
        <taxon>Pseudomonadati</taxon>
        <taxon>Bacteroidota</taxon>
        <taxon>Flavobacteriia</taxon>
        <taxon>Flavobacteriales</taxon>
        <taxon>Flavobacteriaceae</taxon>
        <taxon>Neptunitalea</taxon>
    </lineage>
</organism>
<protein>
    <submittedName>
        <fullName evidence="3">Glycoside hydrolase</fullName>
    </submittedName>
</protein>
<evidence type="ECO:0000259" key="1">
    <source>
        <dbReference type="Pfam" id="PF00534"/>
    </source>
</evidence>
<keyword evidence="4" id="KW-1185">Reference proteome</keyword>
<dbReference type="EMBL" id="BRVP01000006">
    <property type="protein sequence ID" value="GLB52053.1"/>
    <property type="molecule type" value="Genomic_DNA"/>
</dbReference>
<sequence length="382" mass="43621">MTKLTHVGYIVSHYPHEVFGHDGGLGTSVFNLVEMLSQKIKVSVFVYGQEKNFEIKEGNHTIYSIKNTTKKPGFYFNRKHIESFINRKIKEEAIQLIEAPDWTGITAFMKFPIPLVIRFHGSDTYFCHIEGRKQKWKNKFFERVAVSGADAFIAPTAYAGKVSKELFKVTKQVETIHYGLKLENFDNDEPESFTEGLIFYIGTLIRKKGVLELPHIFKNVLNRCPNAQLVLAGSDAPDIETGASSTWELIQDMMDESLSKQVTYMGKIPYSKVREMVQKAHVCVFPTYAETLGMVTIESMAMQKPVVNSNIGWAQELMEDGKSGFLVHPSNHEFYSQRIISLLSDKELSLNIGKEGRVYVEEKFDIRKQAEKNIEFYTQLLS</sequence>
<dbReference type="Pfam" id="PF13439">
    <property type="entry name" value="Glyco_transf_4"/>
    <property type="match status" value="1"/>
</dbReference>
<dbReference type="GO" id="GO:0016787">
    <property type="term" value="F:hydrolase activity"/>
    <property type="evidence" value="ECO:0007669"/>
    <property type="project" value="UniProtKB-KW"/>
</dbReference>
<keyword evidence="3" id="KW-0378">Hydrolase</keyword>
<feature type="domain" description="Glycosyl transferase family 1" evidence="1">
    <location>
        <begin position="192"/>
        <end position="357"/>
    </location>
</feature>
<dbReference type="InterPro" id="IPR028098">
    <property type="entry name" value="Glyco_trans_4-like_N"/>
</dbReference>
<gene>
    <name evidence="3" type="ORF">NBRC110019_10920</name>
</gene>
<dbReference type="CDD" id="cd03801">
    <property type="entry name" value="GT4_PimA-like"/>
    <property type="match status" value="1"/>
</dbReference>
<dbReference type="InterPro" id="IPR050194">
    <property type="entry name" value="Glycosyltransferase_grp1"/>
</dbReference>
<dbReference type="InterPro" id="IPR001296">
    <property type="entry name" value="Glyco_trans_1"/>
</dbReference>
<dbReference type="AlphaFoldDB" id="A0A9W6B3S0"/>
<dbReference type="RefSeq" id="WP_281753106.1">
    <property type="nucleotide sequence ID" value="NZ_BRVP01000006.1"/>
</dbReference>
<dbReference type="PANTHER" id="PTHR45947">
    <property type="entry name" value="SULFOQUINOVOSYL TRANSFERASE SQD2"/>
    <property type="match status" value="1"/>
</dbReference>
<dbReference type="PANTHER" id="PTHR45947:SF3">
    <property type="entry name" value="SULFOQUINOVOSYL TRANSFERASE SQD2"/>
    <property type="match status" value="1"/>
</dbReference>
<evidence type="ECO:0000313" key="3">
    <source>
        <dbReference type="EMBL" id="GLB52053.1"/>
    </source>
</evidence>
<comment type="caution">
    <text evidence="3">The sequence shown here is derived from an EMBL/GenBank/DDBJ whole genome shotgun (WGS) entry which is preliminary data.</text>
</comment>
<dbReference type="Proteomes" id="UP001143545">
    <property type="component" value="Unassembled WGS sequence"/>
</dbReference>
<dbReference type="Gene3D" id="3.40.50.2000">
    <property type="entry name" value="Glycogen Phosphorylase B"/>
    <property type="match status" value="2"/>
</dbReference>
<name>A0A9W6B3S0_9FLAO</name>
<dbReference type="SUPFAM" id="SSF53756">
    <property type="entry name" value="UDP-Glycosyltransferase/glycogen phosphorylase"/>
    <property type="match status" value="1"/>
</dbReference>
<dbReference type="Pfam" id="PF00534">
    <property type="entry name" value="Glycos_transf_1"/>
    <property type="match status" value="1"/>
</dbReference>
<feature type="domain" description="Glycosyltransferase subfamily 4-like N-terminal" evidence="2">
    <location>
        <begin position="23"/>
        <end position="183"/>
    </location>
</feature>
<proteinExistence type="predicted"/>
<accession>A0A9W6B3S0</accession>
<evidence type="ECO:0000259" key="2">
    <source>
        <dbReference type="Pfam" id="PF13439"/>
    </source>
</evidence>
<evidence type="ECO:0000313" key="4">
    <source>
        <dbReference type="Proteomes" id="UP001143545"/>
    </source>
</evidence>
<dbReference type="GO" id="GO:0016757">
    <property type="term" value="F:glycosyltransferase activity"/>
    <property type="evidence" value="ECO:0007669"/>
    <property type="project" value="InterPro"/>
</dbReference>
<reference evidence="3" key="1">
    <citation type="submission" date="2022-07" db="EMBL/GenBank/DDBJ databases">
        <title>Taxonomy of Novel Oxalotrophic and Methylotrophic Bacteria.</title>
        <authorList>
            <person name="Sahin N."/>
            <person name="Tani A."/>
        </authorList>
    </citation>
    <scope>NUCLEOTIDE SEQUENCE</scope>
    <source>
        <strain evidence="3">AM327</strain>
    </source>
</reference>